<name>A0A120FR78_9HYPH</name>
<dbReference type="RefSeq" id="WP_062368495.1">
    <property type="nucleotide sequence ID" value="NZ_LNCD01000008.1"/>
</dbReference>
<protein>
    <submittedName>
        <fullName evidence="3">Cupin</fullName>
    </submittedName>
</protein>
<dbReference type="PANTHER" id="PTHR38599:SF1">
    <property type="entry name" value="CUPIN DOMAIN PROTEIN (AFU_ORTHOLOGUE AFUA_3G13620)"/>
    <property type="match status" value="1"/>
</dbReference>
<evidence type="ECO:0000256" key="1">
    <source>
        <dbReference type="SAM" id="SignalP"/>
    </source>
</evidence>
<organism evidence="3 4">
    <name type="scientific">Rhizobium altiplani</name>
    <dbReference type="NCBI Taxonomy" id="1864509"/>
    <lineage>
        <taxon>Bacteria</taxon>
        <taxon>Pseudomonadati</taxon>
        <taxon>Pseudomonadota</taxon>
        <taxon>Alphaproteobacteria</taxon>
        <taxon>Hyphomicrobiales</taxon>
        <taxon>Rhizobiaceae</taxon>
        <taxon>Rhizobium/Agrobacterium group</taxon>
        <taxon>Rhizobium</taxon>
    </lineage>
</organism>
<dbReference type="PANTHER" id="PTHR38599">
    <property type="entry name" value="CUPIN DOMAIN PROTEIN (AFU_ORTHOLOGUE AFUA_3G13620)"/>
    <property type="match status" value="1"/>
</dbReference>
<feature type="chain" id="PRO_5007165574" evidence="1">
    <location>
        <begin position="27"/>
        <end position="139"/>
    </location>
</feature>
<dbReference type="Gene3D" id="2.60.120.10">
    <property type="entry name" value="Jelly Rolls"/>
    <property type="match status" value="1"/>
</dbReference>
<dbReference type="AlphaFoldDB" id="A0A120FR78"/>
<dbReference type="Proteomes" id="UP000068164">
    <property type="component" value="Unassembled WGS sequence"/>
</dbReference>
<accession>A0A120FR78</accession>
<evidence type="ECO:0000259" key="2">
    <source>
        <dbReference type="Pfam" id="PF07883"/>
    </source>
</evidence>
<evidence type="ECO:0000313" key="3">
    <source>
        <dbReference type="EMBL" id="KWV59706.1"/>
    </source>
</evidence>
<feature type="domain" description="Cupin type-2" evidence="2">
    <location>
        <begin position="52"/>
        <end position="125"/>
    </location>
</feature>
<reference evidence="3 4" key="1">
    <citation type="submission" date="2015-11" db="EMBL/GenBank/DDBJ databases">
        <title>Draft Genome Sequence of the Strain BR 10423 (Rhizobium sp.) isolated from nodules of Mimosa pudica.</title>
        <authorList>
            <person name="Barauna A.C."/>
            <person name="Zilli J.E."/>
            <person name="Simoes-Araujo J.L."/>
            <person name="Reis V.M."/>
            <person name="James E.K."/>
            <person name="Reis F.B.Jr."/>
            <person name="Rouws L.F."/>
            <person name="Passos S.R."/>
            <person name="Gois S.R."/>
        </authorList>
    </citation>
    <scope>NUCLEOTIDE SEQUENCE [LARGE SCALE GENOMIC DNA]</scope>
    <source>
        <strain evidence="3 4">BR10423</strain>
    </source>
</reference>
<dbReference type="OrthoDB" id="9813436at2"/>
<gene>
    <name evidence="3" type="ORF">AS026_28075</name>
</gene>
<dbReference type="EMBL" id="LNCD01000008">
    <property type="protein sequence ID" value="KWV59706.1"/>
    <property type="molecule type" value="Genomic_DNA"/>
</dbReference>
<dbReference type="InterPro" id="IPR011051">
    <property type="entry name" value="RmlC_Cupin_sf"/>
</dbReference>
<proteinExistence type="predicted"/>
<evidence type="ECO:0000313" key="4">
    <source>
        <dbReference type="Proteomes" id="UP000068164"/>
    </source>
</evidence>
<dbReference type="InterPro" id="IPR014710">
    <property type="entry name" value="RmlC-like_jellyroll"/>
</dbReference>
<feature type="signal peptide" evidence="1">
    <location>
        <begin position="1"/>
        <end position="26"/>
    </location>
</feature>
<sequence>MSLLRISTIVALCVAAQLAHPFAASGGELEDVVTVFEHELPNSPGKKLVALVVNYGPGGKSDAHTHAKSAFVYARVLSGSIRSKVNDEDEKVYKVGEQFFELPGSKHEVSENASSTEPASLLAVFIVETGDEPLTSAEK</sequence>
<comment type="caution">
    <text evidence="3">The sequence shown here is derived from an EMBL/GenBank/DDBJ whole genome shotgun (WGS) entry which is preliminary data.</text>
</comment>
<dbReference type="Pfam" id="PF07883">
    <property type="entry name" value="Cupin_2"/>
    <property type="match status" value="1"/>
</dbReference>
<dbReference type="SUPFAM" id="SSF51182">
    <property type="entry name" value="RmlC-like cupins"/>
    <property type="match status" value="1"/>
</dbReference>
<keyword evidence="1" id="KW-0732">Signal</keyword>
<keyword evidence="4" id="KW-1185">Reference proteome</keyword>
<dbReference type="CDD" id="cd02234">
    <property type="entry name" value="cupin_BLR7677-like"/>
    <property type="match status" value="1"/>
</dbReference>
<dbReference type="InterPro" id="IPR013096">
    <property type="entry name" value="Cupin_2"/>
</dbReference>